<reference evidence="3 4" key="1">
    <citation type="submission" date="2018-11" db="EMBL/GenBank/DDBJ databases">
        <title>Proposal to divide the Flavobacteriaceae and reorganize its genera based on Amino Acid Identity values calculated from whole genome sequences.</title>
        <authorList>
            <person name="Nicholson A.C."/>
            <person name="Gulvik C.A."/>
            <person name="Whitney A.M."/>
            <person name="Humrighouse B.W."/>
            <person name="Bell M."/>
            <person name="Holmes B."/>
            <person name="Steigerwalt A.G."/>
            <person name="Villarma A."/>
            <person name="Sheth M."/>
            <person name="Batra D."/>
            <person name="Pryor J."/>
            <person name="Bernardet J.-F."/>
            <person name="Hugo C."/>
            <person name="Kampfer P."/>
            <person name="Newman J."/>
            <person name="McQuiston J.R."/>
        </authorList>
    </citation>
    <scope>NUCLEOTIDE SEQUENCE [LARGE SCALE GENOMIC DNA]</scope>
    <source>
        <strain evidence="3 4">H5143</strain>
    </source>
</reference>
<evidence type="ECO:0000313" key="4">
    <source>
        <dbReference type="Proteomes" id="UP000281741"/>
    </source>
</evidence>
<feature type="region of interest" description="Disordered" evidence="1">
    <location>
        <begin position="73"/>
        <end position="92"/>
    </location>
</feature>
<keyword evidence="2" id="KW-0732">Signal</keyword>
<feature type="chain" id="PRO_5046531221" evidence="2">
    <location>
        <begin position="23"/>
        <end position="92"/>
    </location>
</feature>
<feature type="signal peptide" evidence="2">
    <location>
        <begin position="1"/>
        <end position="22"/>
    </location>
</feature>
<dbReference type="Proteomes" id="UP000281741">
    <property type="component" value="Chromosome"/>
</dbReference>
<dbReference type="RefSeq" id="WP_123860807.1">
    <property type="nucleotide sequence ID" value="NZ_CP033912.1"/>
</dbReference>
<keyword evidence="4" id="KW-1185">Reference proteome</keyword>
<evidence type="ECO:0000256" key="1">
    <source>
        <dbReference type="SAM" id="MobiDB-lite"/>
    </source>
</evidence>
<gene>
    <name evidence="3" type="ORF">EG353_08555</name>
</gene>
<evidence type="ECO:0000256" key="2">
    <source>
        <dbReference type="SAM" id="SignalP"/>
    </source>
</evidence>
<protein>
    <submittedName>
        <fullName evidence="3">Uncharacterized protein</fullName>
    </submittedName>
</protein>
<proteinExistence type="predicted"/>
<name>A0ABN5RY08_9FLAO</name>
<evidence type="ECO:0000313" key="3">
    <source>
        <dbReference type="EMBL" id="AZA95612.1"/>
    </source>
</evidence>
<dbReference type="EMBL" id="CP033912">
    <property type="protein sequence ID" value="AZA95612.1"/>
    <property type="molecule type" value="Genomic_DNA"/>
</dbReference>
<accession>A0ABN5RY08</accession>
<sequence>MKTVKTAIAALLIAGGTIGAFAFTKSDKTETRTLSAQTELHWFDPSGTYIGTGTVTEIEALCPGDGTLCAKGYDGENNGAPVGPERYRATRN</sequence>
<organism evidence="3 4">
    <name type="scientific">Chryseobacterium shandongense</name>
    <dbReference type="NCBI Taxonomy" id="1493872"/>
    <lineage>
        <taxon>Bacteria</taxon>
        <taxon>Pseudomonadati</taxon>
        <taxon>Bacteroidota</taxon>
        <taxon>Flavobacteriia</taxon>
        <taxon>Flavobacteriales</taxon>
        <taxon>Weeksellaceae</taxon>
        <taxon>Chryseobacterium group</taxon>
        <taxon>Chryseobacterium</taxon>
    </lineage>
</organism>